<feature type="region of interest" description="Disordered" evidence="6">
    <location>
        <begin position="203"/>
        <end position="222"/>
    </location>
</feature>
<keyword evidence="9" id="KW-1185">Reference proteome</keyword>
<dbReference type="Gene3D" id="3.30.450.20">
    <property type="entry name" value="PAS domain"/>
    <property type="match status" value="1"/>
</dbReference>
<sequence length="222" mass="24457">MIPPGDCMYAGRKRRKPVQKQRPAVGAERSNPSKRHRDRLNAELDHLASLLPLPPDIISKLDKLSVLRLSVSYLRVKSFFQALQERCPRQPAAGAPSAGDRGPHRGSAVLEGRLLLESLHGFALVVSAEGLIFYASATIVDYLGFHQVNTAARLPRVRFCRLETHVVAEVSNVSEIKLFLKKIMELLSDEGLYIQLRLGGGSHSGGRGRVPGVPRRKGSDVR</sequence>
<name>A0A5G2QZ77_PIG</name>
<reference evidence="8" key="2">
    <citation type="journal article" date="2020" name="Gigascience">
        <title>An improved pig reference genome sequence to enable pig genetics and genomics research.</title>
        <authorList>
            <person name="Warr A."/>
            <person name="Affara N."/>
            <person name="Aken B."/>
            <person name="Beiki H."/>
            <person name="Bickhart D.M."/>
            <person name="Billis K."/>
            <person name="Chow W."/>
            <person name="Eory L."/>
            <person name="Finlayson H.A."/>
            <person name="Flicek P."/>
            <person name="Giron C.G."/>
            <person name="Griffin D.K."/>
            <person name="Hall R."/>
            <person name="Hannum G."/>
            <person name="Hourlier T."/>
            <person name="Howe K."/>
            <person name="Hume D.A."/>
            <person name="Izuogu O."/>
            <person name="Kim K."/>
            <person name="Koren S."/>
            <person name="Liu H."/>
            <person name="Manchanda N."/>
            <person name="Martin F.J."/>
            <person name="Nonneman D.J."/>
            <person name="O'Connor R.E."/>
            <person name="Phillippy A.M."/>
            <person name="Rohrer G.A."/>
            <person name="Rosen B.D."/>
            <person name="Rund L.A."/>
            <person name="Sargent C.A."/>
            <person name="Schook L.B."/>
            <person name="Schroeder S.G."/>
            <person name="Schwartz A.S."/>
            <person name="Skinner B.M."/>
            <person name="Talbot R."/>
            <person name="Tseng E."/>
            <person name="Tuggle C.K."/>
            <person name="Watson M."/>
            <person name="Smith T.P.L."/>
            <person name="Archibald A.L."/>
        </authorList>
    </citation>
    <scope>NUCLEOTIDE SEQUENCE [LARGE SCALE GENOMIC DNA]</scope>
    <source>
        <strain evidence="8">Duroc</strain>
    </source>
</reference>
<dbReference type="Proteomes" id="UP000008227">
    <property type="component" value="Chromosome 16"/>
</dbReference>
<keyword evidence="5" id="KW-0539">Nucleus</keyword>
<dbReference type="SMART" id="SM00353">
    <property type="entry name" value="HLH"/>
    <property type="match status" value="1"/>
</dbReference>
<reference evidence="9" key="1">
    <citation type="submission" date="2009-11" db="EMBL/GenBank/DDBJ databases">
        <authorList>
            <consortium name="Porcine genome sequencing project"/>
        </authorList>
    </citation>
    <scope>NUCLEOTIDE SEQUENCE [LARGE SCALE GENOMIC DNA]</scope>
    <source>
        <strain evidence="9">Duroc</strain>
    </source>
</reference>
<dbReference type="SUPFAM" id="SSF47459">
    <property type="entry name" value="HLH, helix-loop-helix DNA-binding domain"/>
    <property type="match status" value="1"/>
</dbReference>
<keyword evidence="4" id="KW-0804">Transcription</keyword>
<evidence type="ECO:0000313" key="10">
    <source>
        <dbReference type="VGNC" id="VGNC:103065"/>
    </source>
</evidence>
<dbReference type="GO" id="GO:0005634">
    <property type="term" value="C:nucleus"/>
    <property type="evidence" value="ECO:0007669"/>
    <property type="project" value="UniProtKB-SubCell"/>
</dbReference>
<comment type="subcellular location">
    <subcellularLocation>
        <location evidence="1">Nucleus</location>
    </subcellularLocation>
</comment>
<dbReference type="Pfam" id="PF23171">
    <property type="entry name" value="bHLH_HIF1A"/>
    <property type="match status" value="1"/>
</dbReference>
<dbReference type="GO" id="GO:0006805">
    <property type="term" value="P:xenobiotic metabolic process"/>
    <property type="evidence" value="ECO:0007669"/>
    <property type="project" value="InterPro"/>
</dbReference>
<accession>A0A5G2QZ77</accession>
<reference evidence="8" key="3">
    <citation type="submission" date="2025-08" db="UniProtKB">
        <authorList>
            <consortium name="Ensembl"/>
        </authorList>
    </citation>
    <scope>IDENTIFICATION</scope>
</reference>
<dbReference type="GO" id="GO:0003677">
    <property type="term" value="F:DNA binding"/>
    <property type="evidence" value="ECO:0007669"/>
    <property type="project" value="UniProtKB-KW"/>
</dbReference>
<dbReference type="InterPro" id="IPR039091">
    <property type="entry name" value="AHR/AHRR"/>
</dbReference>
<dbReference type="VGNC" id="VGNC:103065">
    <property type="gene designation" value="AHRR"/>
</dbReference>
<evidence type="ECO:0000313" key="8">
    <source>
        <dbReference type="Ensembl" id="ENSSSCP00000067248.1"/>
    </source>
</evidence>
<keyword evidence="3" id="KW-0238">DNA-binding</keyword>
<reference evidence="8" key="4">
    <citation type="submission" date="2025-09" db="UniProtKB">
        <authorList>
            <consortium name="Ensembl"/>
        </authorList>
    </citation>
    <scope>IDENTIFICATION</scope>
</reference>
<dbReference type="PANTHER" id="PTHR10649:SF3">
    <property type="entry name" value="ARYL HYDROCARBON RECEPTOR REPRESSOR"/>
    <property type="match status" value="1"/>
</dbReference>
<evidence type="ECO:0000256" key="3">
    <source>
        <dbReference type="ARBA" id="ARBA00023125"/>
    </source>
</evidence>
<evidence type="ECO:0000256" key="5">
    <source>
        <dbReference type="ARBA" id="ARBA00023242"/>
    </source>
</evidence>
<dbReference type="ExpressionAtlas" id="A0A5G2QZ77">
    <property type="expression patterns" value="baseline and differential"/>
</dbReference>
<dbReference type="InterPro" id="IPR011598">
    <property type="entry name" value="bHLH_dom"/>
</dbReference>
<organism evidence="8 9">
    <name type="scientific">Sus scrofa</name>
    <name type="common">Pig</name>
    <dbReference type="NCBI Taxonomy" id="9823"/>
    <lineage>
        <taxon>Eukaryota</taxon>
        <taxon>Metazoa</taxon>
        <taxon>Chordata</taxon>
        <taxon>Craniata</taxon>
        <taxon>Vertebrata</taxon>
        <taxon>Euteleostomi</taxon>
        <taxon>Mammalia</taxon>
        <taxon>Eutheria</taxon>
        <taxon>Laurasiatheria</taxon>
        <taxon>Artiodactyla</taxon>
        <taxon>Suina</taxon>
        <taxon>Suidae</taxon>
        <taxon>Sus</taxon>
    </lineage>
</organism>
<dbReference type="FunFam" id="4.10.280.10:FF:000041">
    <property type="entry name" value="aryl hydrocarbon receptor repressor"/>
    <property type="match status" value="1"/>
</dbReference>
<dbReference type="InterPro" id="IPR036638">
    <property type="entry name" value="HLH_DNA-bd_sf"/>
</dbReference>
<dbReference type="GO" id="GO:0046983">
    <property type="term" value="F:protein dimerization activity"/>
    <property type="evidence" value="ECO:0007669"/>
    <property type="project" value="InterPro"/>
</dbReference>
<evidence type="ECO:0000256" key="6">
    <source>
        <dbReference type="SAM" id="MobiDB-lite"/>
    </source>
</evidence>
<keyword evidence="2" id="KW-0805">Transcription regulation</keyword>
<feature type="region of interest" description="Disordered" evidence="6">
    <location>
        <begin position="11"/>
        <end position="36"/>
    </location>
</feature>
<dbReference type="PANTHER" id="PTHR10649">
    <property type="entry name" value="ARYL HYDROCARBON RECEPTOR"/>
    <property type="match status" value="1"/>
</dbReference>
<dbReference type="AlphaFoldDB" id="A0A5G2QZ77"/>
<evidence type="ECO:0000256" key="1">
    <source>
        <dbReference type="ARBA" id="ARBA00004123"/>
    </source>
</evidence>
<dbReference type="PROSITE" id="PS50888">
    <property type="entry name" value="BHLH"/>
    <property type="match status" value="1"/>
</dbReference>
<dbReference type="Gene3D" id="4.10.280.10">
    <property type="entry name" value="Helix-loop-helix DNA-binding domain"/>
    <property type="match status" value="1"/>
</dbReference>
<evidence type="ECO:0000256" key="4">
    <source>
        <dbReference type="ARBA" id="ARBA00023163"/>
    </source>
</evidence>
<dbReference type="Bgee" id="ENSSSCG00000032843">
    <property type="expression patterns" value="Expressed in caecum and 6 other cell types or tissues"/>
</dbReference>
<evidence type="ECO:0000256" key="2">
    <source>
        <dbReference type="ARBA" id="ARBA00023015"/>
    </source>
</evidence>
<gene>
    <name evidence="8 10" type="primary">AHRR</name>
</gene>
<dbReference type="Ensembl" id="ENSSSCT00000087012.2">
    <property type="protein sequence ID" value="ENSSSCP00000067248.1"/>
    <property type="gene ID" value="ENSSSCG00000032843.3"/>
</dbReference>
<proteinExistence type="predicted"/>
<protein>
    <submittedName>
        <fullName evidence="8">Aryl hydrocarbon receptor repressor</fullName>
    </submittedName>
</protein>
<dbReference type="GeneTree" id="ENSGT00940000154486"/>
<feature type="domain" description="BHLH" evidence="7">
    <location>
        <begin position="24"/>
        <end position="77"/>
    </location>
</feature>
<evidence type="ECO:0000259" key="7">
    <source>
        <dbReference type="PROSITE" id="PS50888"/>
    </source>
</evidence>
<evidence type="ECO:0000313" key="9">
    <source>
        <dbReference type="Proteomes" id="UP000008227"/>
    </source>
</evidence>